<organism evidence="2">
    <name type="scientific">Polynucleobacter sp. UK-FUSCHL-C3</name>
    <dbReference type="NCBI Taxonomy" id="2955208"/>
    <lineage>
        <taxon>Bacteria</taxon>
        <taxon>Pseudomonadati</taxon>
        <taxon>Pseudomonadota</taxon>
        <taxon>Betaproteobacteria</taxon>
        <taxon>Burkholderiales</taxon>
        <taxon>Burkholderiaceae</taxon>
        <taxon>Polynucleobacter</taxon>
    </lineage>
</organism>
<gene>
    <name evidence="2" type="ORF">NKE59_05170</name>
</gene>
<proteinExistence type="predicted"/>
<dbReference type="EMBL" id="CP099959">
    <property type="protein sequence ID" value="XCC56897.1"/>
    <property type="molecule type" value="Genomic_DNA"/>
</dbReference>
<dbReference type="RefSeq" id="WP_353437898.1">
    <property type="nucleotide sequence ID" value="NZ_CP099959.1"/>
</dbReference>
<feature type="transmembrane region" description="Helical" evidence="1">
    <location>
        <begin position="6"/>
        <end position="26"/>
    </location>
</feature>
<reference evidence="2" key="1">
    <citation type="submission" date="2022-06" db="EMBL/GenBank/DDBJ databases">
        <title>New Polynucleobacter species.</title>
        <authorList>
            <person name="Hahn M.W."/>
        </authorList>
    </citation>
    <scope>NUCLEOTIDE SEQUENCE</scope>
    <source>
        <strain evidence="2">UK-FUSCHL-C3</strain>
    </source>
</reference>
<name>A0AAU7ZZS6_9BURK</name>
<dbReference type="AlphaFoldDB" id="A0AAU7ZZS6"/>
<sequence length="50" mass="5957">MMENFGPIILIEVVLVFGGVLLFAWWQLRDLKKEREKDEKKKLQDKAHDT</sequence>
<keyword evidence="1" id="KW-0812">Transmembrane</keyword>
<accession>A0AAU7ZZS6</accession>
<keyword evidence="1" id="KW-1133">Transmembrane helix</keyword>
<keyword evidence="1" id="KW-0472">Membrane</keyword>
<evidence type="ECO:0000256" key="1">
    <source>
        <dbReference type="SAM" id="Phobius"/>
    </source>
</evidence>
<protein>
    <recommendedName>
        <fullName evidence="3">Heme exporter protein D</fullName>
    </recommendedName>
</protein>
<evidence type="ECO:0000313" key="2">
    <source>
        <dbReference type="EMBL" id="XCC56897.1"/>
    </source>
</evidence>
<evidence type="ECO:0008006" key="3">
    <source>
        <dbReference type="Google" id="ProtNLM"/>
    </source>
</evidence>